<keyword evidence="2" id="KW-1185">Reference proteome</keyword>
<organism evidence="1 2">
    <name type="scientific">Leptospira meyeri</name>
    <dbReference type="NCBI Taxonomy" id="29508"/>
    <lineage>
        <taxon>Bacteria</taxon>
        <taxon>Pseudomonadati</taxon>
        <taxon>Spirochaetota</taxon>
        <taxon>Spirochaetia</taxon>
        <taxon>Leptospirales</taxon>
        <taxon>Leptospiraceae</taxon>
        <taxon>Leptospira</taxon>
    </lineage>
</organism>
<protein>
    <recommendedName>
        <fullName evidence="3">Lipoprotein</fullName>
    </recommendedName>
</protein>
<reference evidence="1 2" key="1">
    <citation type="submission" date="2019-03" db="EMBL/GenBank/DDBJ databases">
        <title>Genomic Encyclopedia of Archaeal and Bacterial Type Strains, Phase II (KMG-II): from individual species to whole genera.</title>
        <authorList>
            <person name="Goeker M."/>
        </authorList>
    </citation>
    <scope>NUCLEOTIDE SEQUENCE [LARGE SCALE GENOMIC DNA]</scope>
    <source>
        <strain evidence="1 2">DSM 21537</strain>
    </source>
</reference>
<dbReference type="NCBIfam" id="NF047806">
    <property type="entry name" value="LIC10025_lipo"/>
    <property type="match status" value="1"/>
</dbReference>
<dbReference type="AlphaFoldDB" id="A0A4R8MUY8"/>
<comment type="caution">
    <text evidence="1">The sequence shown here is derived from an EMBL/GenBank/DDBJ whole genome shotgun (WGS) entry which is preliminary data.</text>
</comment>
<evidence type="ECO:0000313" key="2">
    <source>
        <dbReference type="Proteomes" id="UP000294684"/>
    </source>
</evidence>
<evidence type="ECO:0000313" key="1">
    <source>
        <dbReference type="EMBL" id="TDY73193.1"/>
    </source>
</evidence>
<name>A0A4R8MUY8_LEPME</name>
<gene>
    <name evidence="1" type="ORF">CLV96_2216</name>
</gene>
<accession>A0A4R8MUY8</accession>
<dbReference type="EMBL" id="SORO01000001">
    <property type="protein sequence ID" value="TDY73193.1"/>
    <property type="molecule type" value="Genomic_DNA"/>
</dbReference>
<evidence type="ECO:0008006" key="3">
    <source>
        <dbReference type="Google" id="ProtNLM"/>
    </source>
</evidence>
<proteinExistence type="predicted"/>
<dbReference type="Proteomes" id="UP000294684">
    <property type="component" value="Unassembled WGS sequence"/>
</dbReference>
<sequence>MISSKKYMVFSKKNYNIKKYLIWTFVFITVTNCFQKNESHYQFWKGYDHLQRSIKSTSKNEIYFAALAGSLSEENESQLQKTTEGFPFLSLHGSLDQQQNWNLHWNEPEPPKYDYLAKVTYIPKLWEEKEIYAVERKIIHKLKGYQPRDFFTWVHDFALAIDDHNAYQSLKSTSQNLQFLCDVMQCHVTENAEWHTLEFTINEETKAQFPGFYKRTGSRLEKTKLNLEIWDKFNPTHKLKITNQGKTIQFHFPIKPPKEYFLSPKEIHFLADIEIRSFGITAKIQNLEYKLKTTFDKQTDTLDGHFLRIGKKEISGNFFYVIPQGFVNFFIPGNMDEYFNDFFTLLIQGTQGRGGSQIHATFKKTEKGQINTITTYNETKRKRFSLFGGDDSQKASNDFDFFASWEDAMLKDLK</sequence>
<dbReference type="STRING" id="1193051.LEP1GSC017_1786"/>